<feature type="transmembrane region" description="Helical" evidence="8">
    <location>
        <begin position="373"/>
        <end position="393"/>
    </location>
</feature>
<name>A0A3S5AK37_9FIRM</name>
<keyword evidence="4 8" id="KW-0133">Cell shape</keyword>
<feature type="transmembrane region" description="Helical" evidence="8">
    <location>
        <begin position="300"/>
        <end position="318"/>
    </location>
</feature>
<evidence type="ECO:0000256" key="1">
    <source>
        <dbReference type="ARBA" id="ARBA00004651"/>
    </source>
</evidence>
<dbReference type="UniPathway" id="UPA00219"/>
<evidence type="ECO:0000313" key="10">
    <source>
        <dbReference type="EMBL" id="VEJ36114.1"/>
    </source>
</evidence>
<comment type="function">
    <text evidence="8 9">Involved in peptidoglycan biosynthesis. Transports lipid-linked peptidoglycan precursors from the inner to the outer leaflet of the cytoplasmic membrane.</text>
</comment>
<evidence type="ECO:0000256" key="4">
    <source>
        <dbReference type="ARBA" id="ARBA00022960"/>
    </source>
</evidence>
<comment type="subcellular location">
    <subcellularLocation>
        <location evidence="1 8">Cell membrane</location>
        <topology evidence="1 8">Multi-pass membrane protein</topology>
    </subcellularLocation>
</comment>
<organism evidence="10 11">
    <name type="scientific">Aedoeadaptatus ivorii</name>
    <dbReference type="NCBI Taxonomy" id="54006"/>
    <lineage>
        <taxon>Bacteria</taxon>
        <taxon>Bacillati</taxon>
        <taxon>Bacillota</taxon>
        <taxon>Tissierellia</taxon>
        <taxon>Tissierellales</taxon>
        <taxon>Peptoniphilaceae</taxon>
        <taxon>Aedoeadaptatus</taxon>
    </lineage>
</organism>
<dbReference type="Pfam" id="PF03023">
    <property type="entry name" value="MurJ"/>
    <property type="match status" value="1"/>
</dbReference>
<keyword evidence="3 8" id="KW-0812">Transmembrane</keyword>
<evidence type="ECO:0000256" key="9">
    <source>
        <dbReference type="PIRNR" id="PIRNR002869"/>
    </source>
</evidence>
<feature type="transmembrane region" description="Helical" evidence="8">
    <location>
        <begin position="87"/>
        <end position="111"/>
    </location>
</feature>
<feature type="transmembrane region" description="Helical" evidence="8">
    <location>
        <begin position="399"/>
        <end position="418"/>
    </location>
</feature>
<evidence type="ECO:0000256" key="8">
    <source>
        <dbReference type="HAMAP-Rule" id="MF_02078"/>
    </source>
</evidence>
<feature type="transmembrane region" description="Helical" evidence="8">
    <location>
        <begin position="260"/>
        <end position="279"/>
    </location>
</feature>
<dbReference type="AlphaFoldDB" id="A0A3S5AK37"/>
<evidence type="ECO:0000313" key="11">
    <source>
        <dbReference type="Proteomes" id="UP000269544"/>
    </source>
</evidence>
<dbReference type="NCBIfam" id="TIGR01695">
    <property type="entry name" value="murJ_mviN"/>
    <property type="match status" value="1"/>
</dbReference>
<dbReference type="PIRSF" id="PIRSF002869">
    <property type="entry name" value="MviN"/>
    <property type="match status" value="1"/>
</dbReference>
<evidence type="ECO:0000256" key="5">
    <source>
        <dbReference type="ARBA" id="ARBA00022984"/>
    </source>
</evidence>
<keyword evidence="7 8" id="KW-0472">Membrane</keyword>
<feature type="transmembrane region" description="Helical" evidence="8">
    <location>
        <begin position="430"/>
        <end position="452"/>
    </location>
</feature>
<dbReference type="InterPro" id="IPR051050">
    <property type="entry name" value="Lipid_II_flippase_MurJ/MviN"/>
</dbReference>
<keyword evidence="8 9" id="KW-0813">Transport</keyword>
<feature type="transmembrane region" description="Helical" evidence="8">
    <location>
        <begin position="179"/>
        <end position="200"/>
    </location>
</feature>
<dbReference type="GO" id="GO:0034204">
    <property type="term" value="P:lipid translocation"/>
    <property type="evidence" value="ECO:0007669"/>
    <property type="project" value="TreeGrafter"/>
</dbReference>
<dbReference type="GO" id="GO:0008360">
    <property type="term" value="P:regulation of cell shape"/>
    <property type="evidence" value="ECO:0007669"/>
    <property type="project" value="UniProtKB-UniRule"/>
</dbReference>
<dbReference type="KEGG" id="piv:NCTC13079_01310"/>
<dbReference type="GO" id="GO:0071555">
    <property type="term" value="P:cell wall organization"/>
    <property type="evidence" value="ECO:0007669"/>
    <property type="project" value="UniProtKB-UniRule"/>
</dbReference>
<dbReference type="GO" id="GO:0009252">
    <property type="term" value="P:peptidoglycan biosynthetic process"/>
    <property type="evidence" value="ECO:0007669"/>
    <property type="project" value="UniProtKB-UniRule"/>
</dbReference>
<feature type="transmembrane region" description="Helical" evidence="8">
    <location>
        <begin position="123"/>
        <end position="142"/>
    </location>
</feature>
<keyword evidence="2 8" id="KW-1003">Cell membrane</keyword>
<dbReference type="Proteomes" id="UP000269544">
    <property type="component" value="Chromosome"/>
</dbReference>
<dbReference type="HAMAP" id="MF_02078">
    <property type="entry name" value="MurJ_MviN"/>
    <property type="match status" value="1"/>
</dbReference>
<dbReference type="PRINTS" id="PR01806">
    <property type="entry name" value="VIRFACTRMVIN"/>
</dbReference>
<gene>
    <name evidence="10" type="primary">murJ_1</name>
    <name evidence="8" type="synonym">murJ</name>
    <name evidence="10" type="ORF">NCTC13079_01310</name>
</gene>
<dbReference type="EMBL" id="LR134523">
    <property type="protein sequence ID" value="VEJ36114.1"/>
    <property type="molecule type" value="Genomic_DNA"/>
</dbReference>
<protein>
    <recommendedName>
        <fullName evidence="8">Probable lipid II flippase MurJ</fullName>
    </recommendedName>
</protein>
<dbReference type="GO" id="GO:0005886">
    <property type="term" value="C:plasma membrane"/>
    <property type="evidence" value="ECO:0007669"/>
    <property type="project" value="UniProtKB-SubCell"/>
</dbReference>
<dbReference type="PANTHER" id="PTHR47019:SF1">
    <property type="entry name" value="LIPID II FLIPPASE MURJ"/>
    <property type="match status" value="1"/>
</dbReference>
<feature type="transmembrane region" description="Helical" evidence="8">
    <location>
        <begin position="464"/>
        <end position="483"/>
    </location>
</feature>
<reference evidence="10 11" key="1">
    <citation type="submission" date="2018-12" db="EMBL/GenBank/DDBJ databases">
        <authorList>
            <consortium name="Pathogen Informatics"/>
        </authorList>
    </citation>
    <scope>NUCLEOTIDE SEQUENCE [LARGE SCALE GENOMIC DNA]</scope>
    <source>
        <strain evidence="10 11">NCTC13079</strain>
    </source>
</reference>
<keyword evidence="11" id="KW-1185">Reference proteome</keyword>
<dbReference type="CDD" id="cd13123">
    <property type="entry name" value="MATE_MurJ_like"/>
    <property type="match status" value="1"/>
</dbReference>
<proteinExistence type="inferred from homology"/>
<keyword evidence="5 8" id="KW-0573">Peptidoglycan synthesis</keyword>
<dbReference type="OrthoDB" id="9804143at2"/>
<accession>A0A3S5AK37</accession>
<evidence type="ECO:0000256" key="7">
    <source>
        <dbReference type="ARBA" id="ARBA00023136"/>
    </source>
</evidence>
<comment type="similarity">
    <text evidence="8 9">Belongs to the MurJ/MviN family.</text>
</comment>
<dbReference type="PANTHER" id="PTHR47019">
    <property type="entry name" value="LIPID II FLIPPASE MURJ"/>
    <property type="match status" value="1"/>
</dbReference>
<feature type="transmembrane region" description="Helical" evidence="8">
    <location>
        <begin position="324"/>
        <end position="353"/>
    </location>
</feature>
<feature type="transmembrane region" description="Helical" evidence="8">
    <location>
        <begin position="35"/>
        <end position="66"/>
    </location>
</feature>
<keyword evidence="6 8" id="KW-1133">Transmembrane helix</keyword>
<feature type="transmembrane region" description="Helical" evidence="8">
    <location>
        <begin position="149"/>
        <end position="173"/>
    </location>
</feature>
<evidence type="ECO:0000256" key="2">
    <source>
        <dbReference type="ARBA" id="ARBA00022475"/>
    </source>
</evidence>
<dbReference type="RefSeq" id="WP_126465959.1">
    <property type="nucleotide sequence ID" value="NZ_LR134523.1"/>
</dbReference>
<evidence type="ECO:0000256" key="3">
    <source>
        <dbReference type="ARBA" id="ARBA00022692"/>
    </source>
</evidence>
<evidence type="ECO:0000256" key="6">
    <source>
        <dbReference type="ARBA" id="ARBA00022989"/>
    </source>
</evidence>
<feature type="transmembrane region" description="Helical" evidence="8">
    <location>
        <begin position="220"/>
        <end position="240"/>
    </location>
</feature>
<sequence length="497" mass="53607">MQNTSLVLMLITIFTKCFGLAREKALAHFFGTSAMANIFLIAFTLPMLVSNLFAGSLAGGFIPVYTELKDRKGREAADAFTTHLARLVAYIALAVGVCAAVFAPQLVHLMARGFTGAVFEQTVYMSRITALSVVTTAVFSIFKSYLQIYNHFIVSISHSVVMNSVLILTMILGRGGNTTLLALGILFAFVFQYIFFLPYLKKSGFRLHIGDKDERALRQLLYLILPILISTSVLEINVVVSKSLASMISTAGVAVINYATKIQGFVTGIVVTSIVTVTYPKMAALVKEDAALKRVFAESLSLMGALVVPATVGVLCFHKEIVRLLFLGGAFSAGDVAITGEVLLFYGLGLFAIGIREIGVRIFYSKKQTRIPVVNSAYMVLANIVLSVLLGRAAGLKGLAIATAISLWIGAAGMLLHLRRNMGGLGLFRVAKNFLKICGASAVMGACALGAYRWLCRVLSNNLALLGAIAVAGIVYLVAIWILKIQETKAIRERFFS</sequence>
<dbReference type="InterPro" id="IPR004268">
    <property type="entry name" value="MurJ"/>
</dbReference>
<comment type="pathway">
    <text evidence="8">Cell wall biogenesis; peptidoglycan biosynthesis.</text>
</comment>
<dbReference type="GO" id="GO:0015648">
    <property type="term" value="F:lipid-linked peptidoglycan transporter activity"/>
    <property type="evidence" value="ECO:0007669"/>
    <property type="project" value="UniProtKB-UniRule"/>
</dbReference>
<keyword evidence="8 9" id="KW-0961">Cell wall biogenesis/degradation</keyword>